<dbReference type="EMBL" id="BAAACR010000009">
    <property type="protein sequence ID" value="GAA0212449.1"/>
    <property type="molecule type" value="Genomic_DNA"/>
</dbReference>
<organism evidence="10 11">
    <name type="scientific">Selenomonas dianae</name>
    <dbReference type="NCBI Taxonomy" id="135079"/>
    <lineage>
        <taxon>Bacteria</taxon>
        <taxon>Bacillati</taxon>
        <taxon>Bacillota</taxon>
        <taxon>Negativicutes</taxon>
        <taxon>Selenomonadales</taxon>
        <taxon>Selenomonadaceae</taxon>
        <taxon>Selenomonas</taxon>
    </lineage>
</organism>
<comment type="caution">
    <text evidence="10">The sequence shown here is derived from an EMBL/GenBank/DDBJ whole genome shotgun (WGS) entry which is preliminary data.</text>
</comment>
<evidence type="ECO:0000313" key="11">
    <source>
        <dbReference type="Proteomes" id="UP001500399"/>
    </source>
</evidence>
<keyword evidence="4" id="KW-0067">ATP-binding</keyword>
<evidence type="ECO:0000256" key="7">
    <source>
        <dbReference type="SAM" id="Phobius"/>
    </source>
</evidence>
<comment type="subcellular location">
    <subcellularLocation>
        <location evidence="1">Cell membrane</location>
        <topology evidence="1">Multi-pass membrane protein</topology>
    </subcellularLocation>
</comment>
<dbReference type="InterPro" id="IPR036640">
    <property type="entry name" value="ABC1_TM_sf"/>
</dbReference>
<feature type="transmembrane region" description="Helical" evidence="7">
    <location>
        <begin position="30"/>
        <end position="56"/>
    </location>
</feature>
<dbReference type="SUPFAM" id="SSF90123">
    <property type="entry name" value="ABC transporter transmembrane region"/>
    <property type="match status" value="1"/>
</dbReference>
<evidence type="ECO:0000256" key="6">
    <source>
        <dbReference type="ARBA" id="ARBA00023136"/>
    </source>
</evidence>
<keyword evidence="3" id="KW-0547">Nucleotide-binding</keyword>
<evidence type="ECO:0000256" key="5">
    <source>
        <dbReference type="ARBA" id="ARBA00022989"/>
    </source>
</evidence>
<evidence type="ECO:0000256" key="3">
    <source>
        <dbReference type="ARBA" id="ARBA00022741"/>
    </source>
</evidence>
<dbReference type="PROSITE" id="PS50929">
    <property type="entry name" value="ABC_TM1F"/>
    <property type="match status" value="1"/>
</dbReference>
<evidence type="ECO:0000256" key="2">
    <source>
        <dbReference type="ARBA" id="ARBA00022692"/>
    </source>
</evidence>
<gene>
    <name evidence="10" type="ORF">GCM10008919_14670</name>
</gene>
<evidence type="ECO:0000259" key="8">
    <source>
        <dbReference type="PROSITE" id="PS50893"/>
    </source>
</evidence>
<keyword evidence="5 7" id="KW-1133">Transmembrane helix</keyword>
<feature type="domain" description="ABC transporter" evidence="8">
    <location>
        <begin position="341"/>
        <end position="550"/>
    </location>
</feature>
<evidence type="ECO:0000259" key="9">
    <source>
        <dbReference type="PROSITE" id="PS50929"/>
    </source>
</evidence>
<dbReference type="Pfam" id="PF00005">
    <property type="entry name" value="ABC_tran"/>
    <property type="match status" value="1"/>
</dbReference>
<dbReference type="SUPFAM" id="SSF52540">
    <property type="entry name" value="P-loop containing nucleoside triphosphate hydrolases"/>
    <property type="match status" value="1"/>
</dbReference>
<feature type="transmembrane region" description="Helical" evidence="7">
    <location>
        <begin position="146"/>
        <end position="164"/>
    </location>
</feature>
<dbReference type="InterPro" id="IPR011527">
    <property type="entry name" value="ABC1_TM_dom"/>
</dbReference>
<evidence type="ECO:0008006" key="12">
    <source>
        <dbReference type="Google" id="ProtNLM"/>
    </source>
</evidence>
<protein>
    <recommendedName>
        <fullName evidence="12">Thiol reductant ABC exporter subunit CydC</fullName>
    </recommendedName>
</protein>
<dbReference type="PROSITE" id="PS50893">
    <property type="entry name" value="ABC_TRANSPORTER_2"/>
    <property type="match status" value="1"/>
</dbReference>
<name>A0ABP3CQ19_9FIRM</name>
<proteinExistence type="predicted"/>
<dbReference type="PANTHER" id="PTHR24221:SF653">
    <property type="entry name" value="TRANSPORT ATP-BINDING PROTEIN CYDC"/>
    <property type="match status" value="1"/>
</dbReference>
<sequence length="550" mass="59788">MGGSRYYIGRWRDITGTLFRLLSIAAPSKALPALFAGVLAAASGIALIGTAAWIIASAALQPPLSALALAITMVRACGIGRAVFRYLDRLLSHRLAFACYEDLQQATYRRSAAAIPMREGNVREGAFLHDLLTGCETLRDFYLRTVPQPLIAGMLTALTCAALLPLSPWGILSIVLLYLLHLVLPHILHETDLRTESAAYRGSLLDLLDGRTELAAAGTLPPAVCRLNRAAEDFQGKQNHKRTKREQLFTLLDTLRVSVWILLILLLLPHVADGTLTGVQYAVWVLILEAVLSEYRPLPAASLGTVEAIRAAETILPAEEHLSEKTLSASSPAWQEDAPLIAVEHLAFAYHDGIPILRELSFTIRRGQHTALIGESGAGKTTLASLLLRLWDPDSGTISYRGVPHTELSTEASRALFGASLQGSYLFSTSTRNNFLRLHENMEEQQMWDALETAQLADVVRALPAGLDEPLGENAARFSGGQRSRLLTALALAAKAEILLLDEPTAGLDAARGERLITAVLRELDARGGTLIVITHDLPLLDRMKQVIEL</sequence>
<dbReference type="Gene3D" id="3.40.50.300">
    <property type="entry name" value="P-loop containing nucleotide triphosphate hydrolases"/>
    <property type="match status" value="1"/>
</dbReference>
<accession>A0ABP3CQ19</accession>
<dbReference type="InterPro" id="IPR039421">
    <property type="entry name" value="Type_1_exporter"/>
</dbReference>
<reference evidence="11" key="1">
    <citation type="journal article" date="2019" name="Int. J. Syst. Evol. Microbiol.">
        <title>The Global Catalogue of Microorganisms (GCM) 10K type strain sequencing project: providing services to taxonomists for standard genome sequencing and annotation.</title>
        <authorList>
            <consortium name="The Broad Institute Genomics Platform"/>
            <consortium name="The Broad Institute Genome Sequencing Center for Infectious Disease"/>
            <person name="Wu L."/>
            <person name="Ma J."/>
        </authorList>
    </citation>
    <scope>NUCLEOTIDE SEQUENCE [LARGE SCALE GENOMIC DNA]</scope>
    <source>
        <strain evidence="11">JCM 8542</strain>
    </source>
</reference>
<keyword evidence="6 7" id="KW-0472">Membrane</keyword>
<dbReference type="PANTHER" id="PTHR24221">
    <property type="entry name" value="ATP-BINDING CASSETTE SUB-FAMILY B"/>
    <property type="match status" value="1"/>
</dbReference>
<dbReference type="Gene3D" id="1.20.1560.10">
    <property type="entry name" value="ABC transporter type 1, transmembrane domain"/>
    <property type="match status" value="1"/>
</dbReference>
<feature type="transmembrane region" description="Helical" evidence="7">
    <location>
        <begin position="62"/>
        <end position="84"/>
    </location>
</feature>
<keyword evidence="11" id="KW-1185">Reference proteome</keyword>
<dbReference type="InterPro" id="IPR027417">
    <property type="entry name" value="P-loop_NTPase"/>
</dbReference>
<evidence type="ECO:0000256" key="1">
    <source>
        <dbReference type="ARBA" id="ARBA00004651"/>
    </source>
</evidence>
<evidence type="ECO:0000256" key="4">
    <source>
        <dbReference type="ARBA" id="ARBA00022840"/>
    </source>
</evidence>
<dbReference type="SMART" id="SM00382">
    <property type="entry name" value="AAA"/>
    <property type="match status" value="1"/>
</dbReference>
<keyword evidence="2 7" id="KW-0812">Transmembrane</keyword>
<dbReference type="InterPro" id="IPR003593">
    <property type="entry name" value="AAA+_ATPase"/>
</dbReference>
<dbReference type="InterPro" id="IPR003439">
    <property type="entry name" value="ABC_transporter-like_ATP-bd"/>
</dbReference>
<evidence type="ECO:0000313" key="10">
    <source>
        <dbReference type="EMBL" id="GAA0212449.1"/>
    </source>
</evidence>
<dbReference type="Proteomes" id="UP001500399">
    <property type="component" value="Unassembled WGS sequence"/>
</dbReference>
<feature type="domain" description="ABC transmembrane type-1" evidence="9">
    <location>
        <begin position="33"/>
        <end position="277"/>
    </location>
</feature>